<evidence type="ECO:0000256" key="2">
    <source>
        <dbReference type="ARBA" id="ARBA00023043"/>
    </source>
</evidence>
<geneLocation type="plasmid" evidence="6">
    <name>pts417</name>
</geneLocation>
<feature type="region of interest" description="Disordered" evidence="4">
    <location>
        <begin position="451"/>
        <end position="493"/>
    </location>
</feature>
<name>A0A2K8UIL5_9GAMM</name>
<feature type="compositionally biased region" description="Basic residues" evidence="4">
    <location>
        <begin position="476"/>
        <end position="493"/>
    </location>
</feature>
<dbReference type="PROSITE" id="PS50297">
    <property type="entry name" value="ANK_REP_REGION"/>
    <property type="match status" value="3"/>
</dbReference>
<feature type="compositionally biased region" description="Pro residues" evidence="4">
    <location>
        <begin position="137"/>
        <end position="146"/>
    </location>
</feature>
<dbReference type="Pfam" id="PF00023">
    <property type="entry name" value="Ank"/>
    <property type="match status" value="1"/>
</dbReference>
<proteinExistence type="predicted"/>
<protein>
    <submittedName>
        <fullName evidence="5">Uncharacterized protein</fullName>
    </submittedName>
</protein>
<accession>A0A2K8UIL5</accession>
<dbReference type="InterPro" id="IPR002110">
    <property type="entry name" value="Ankyrin_rpt"/>
</dbReference>
<dbReference type="InterPro" id="IPR036770">
    <property type="entry name" value="Ankyrin_rpt-contain_sf"/>
</dbReference>
<dbReference type="Proteomes" id="UP000232638">
    <property type="component" value="Plasmid pTs417"/>
</dbReference>
<feature type="repeat" description="ANK" evidence="3">
    <location>
        <begin position="72"/>
        <end position="104"/>
    </location>
</feature>
<sequence>MAPRAVPDPDALPRAVARGNLEETAALLGLGADTDGRLGGRTALMIAAERGRRDLVDRLIVGGARVEAETERGETALIFAVRGGHRAAAQALLAHGADANTVDLTTDVLGRPVQSGKGERLQAPLRVDLTTDVLRRPVPPPSPRSAPAPTATAAAPNGAAGTRRPQPPPVGRPVLRIAVDNGDVALASALLAHGAAVKTPSAGSRPILAAALAHDDSAMALALLKQGAGLTPERDTAWTARVLPAPPRAERLLPPPALPPGVPVVLPPGVGDLPAPDLSATVTKTAWTPLMAVATCCDAAVVKALLAKGANADCRTRGDEPALCVRDSGLPRVPSSSDRCTPGRDWTPLRAAASLGHLGVVRVLAAHGVDVNAKGADGVTVLTAALEGKHLGTARLLLDQGTPNAGREVGRGTGVIAGVAAGPAGAAALFEAAQRGEVELARGAAINARDPRGRIACPSPATGIRTRSRSGPDRPRGRRRPRGPEHRRRPGAL</sequence>
<dbReference type="PROSITE" id="PS50088">
    <property type="entry name" value="ANK_REPEAT"/>
    <property type="match status" value="3"/>
</dbReference>
<dbReference type="PANTHER" id="PTHR24198:SF165">
    <property type="entry name" value="ANKYRIN REPEAT-CONTAINING PROTEIN-RELATED"/>
    <property type="match status" value="1"/>
</dbReference>
<dbReference type="PANTHER" id="PTHR24198">
    <property type="entry name" value="ANKYRIN REPEAT AND PROTEIN KINASE DOMAIN-CONTAINING PROTEIN"/>
    <property type="match status" value="1"/>
</dbReference>
<evidence type="ECO:0000256" key="4">
    <source>
        <dbReference type="SAM" id="MobiDB-lite"/>
    </source>
</evidence>
<reference evidence="5 6" key="1">
    <citation type="submission" date="2017-03" db="EMBL/GenBank/DDBJ databases">
        <title>Complete genome sequence of Candidatus 'Thiodictyon syntrophicum' sp. nov. strain Cad16T, a photolithoautotroph purple sulfur bacterium isolated from an alpine meromictic lake.</title>
        <authorList>
            <person name="Luedin S.M."/>
            <person name="Pothier J.F."/>
            <person name="Danza F."/>
            <person name="Storelli N."/>
            <person name="Wittwer M."/>
            <person name="Tonolla M."/>
        </authorList>
    </citation>
    <scope>NUCLEOTIDE SEQUENCE [LARGE SCALE GENOMIC DNA]</scope>
    <source>
        <strain evidence="5 6">Cad16T</strain>
        <plasmid evidence="6">Plasmid pts417</plasmid>
    </source>
</reference>
<feature type="repeat" description="ANK" evidence="3">
    <location>
        <begin position="344"/>
        <end position="376"/>
    </location>
</feature>
<dbReference type="Gene3D" id="1.25.40.20">
    <property type="entry name" value="Ankyrin repeat-containing domain"/>
    <property type="match status" value="3"/>
</dbReference>
<dbReference type="SMART" id="SM00248">
    <property type="entry name" value="ANK"/>
    <property type="match status" value="7"/>
</dbReference>
<dbReference type="KEGG" id="tsy:THSYN_29155"/>
<keyword evidence="2 3" id="KW-0040">ANK repeat</keyword>
<evidence type="ECO:0000256" key="1">
    <source>
        <dbReference type="ARBA" id="ARBA00022737"/>
    </source>
</evidence>
<feature type="compositionally biased region" description="Low complexity" evidence="4">
    <location>
        <begin position="147"/>
        <end position="164"/>
    </location>
</feature>
<dbReference type="RefSeq" id="WP_100922667.1">
    <property type="nucleotide sequence ID" value="NZ_CP020371.1"/>
</dbReference>
<keyword evidence="1" id="KW-0677">Repeat</keyword>
<keyword evidence="5" id="KW-0614">Plasmid</keyword>
<dbReference type="Pfam" id="PF12796">
    <property type="entry name" value="Ank_2"/>
    <property type="match status" value="2"/>
</dbReference>
<dbReference type="SUPFAM" id="SSF48403">
    <property type="entry name" value="Ankyrin repeat"/>
    <property type="match status" value="2"/>
</dbReference>
<keyword evidence="6" id="KW-1185">Reference proteome</keyword>
<feature type="repeat" description="ANK" evidence="3">
    <location>
        <begin position="39"/>
        <end position="71"/>
    </location>
</feature>
<dbReference type="AlphaFoldDB" id="A0A2K8UIL5"/>
<dbReference type="EMBL" id="CP020371">
    <property type="protein sequence ID" value="AUB85011.1"/>
    <property type="molecule type" value="Genomic_DNA"/>
</dbReference>
<dbReference type="PRINTS" id="PR01415">
    <property type="entry name" value="ANKYRIN"/>
</dbReference>
<evidence type="ECO:0000313" key="6">
    <source>
        <dbReference type="Proteomes" id="UP000232638"/>
    </source>
</evidence>
<gene>
    <name evidence="5" type="ORF">THSYN_29155</name>
</gene>
<evidence type="ECO:0000256" key="3">
    <source>
        <dbReference type="PROSITE-ProRule" id="PRU00023"/>
    </source>
</evidence>
<organism evidence="5 6">
    <name type="scientific">Candidatus Thiodictyon syntrophicum</name>
    <dbReference type="NCBI Taxonomy" id="1166950"/>
    <lineage>
        <taxon>Bacteria</taxon>
        <taxon>Pseudomonadati</taxon>
        <taxon>Pseudomonadota</taxon>
        <taxon>Gammaproteobacteria</taxon>
        <taxon>Chromatiales</taxon>
        <taxon>Chromatiaceae</taxon>
        <taxon>Thiodictyon</taxon>
    </lineage>
</organism>
<feature type="region of interest" description="Disordered" evidence="4">
    <location>
        <begin position="133"/>
        <end position="170"/>
    </location>
</feature>
<evidence type="ECO:0000313" key="5">
    <source>
        <dbReference type="EMBL" id="AUB85011.1"/>
    </source>
</evidence>